<evidence type="ECO:0000256" key="2">
    <source>
        <dbReference type="ARBA" id="ARBA00022490"/>
    </source>
</evidence>
<keyword evidence="5" id="KW-1185">Reference proteome</keyword>
<dbReference type="GO" id="GO:0005737">
    <property type="term" value="C:cytoplasm"/>
    <property type="evidence" value="ECO:0007669"/>
    <property type="project" value="UniProtKB-SubCell"/>
</dbReference>
<keyword evidence="2" id="KW-0963">Cytoplasm</keyword>
<dbReference type="InterPro" id="IPR002558">
    <property type="entry name" value="ILWEQ_dom"/>
</dbReference>
<accession>A0A3S5A9J8</accession>
<comment type="caution">
    <text evidence="4">The sequence shown here is derived from an EMBL/GenBank/DDBJ whole genome shotgun (WGS) entry which is preliminary data.</text>
</comment>
<reference evidence="4" key="1">
    <citation type="submission" date="2018-11" db="EMBL/GenBank/DDBJ databases">
        <authorList>
            <consortium name="Pathogen Informatics"/>
        </authorList>
    </citation>
    <scope>NUCLEOTIDE SEQUENCE</scope>
</reference>
<comment type="subcellular location">
    <subcellularLocation>
        <location evidence="1">Cytoplasm</location>
    </subcellularLocation>
</comment>
<dbReference type="Pfam" id="PF01608">
    <property type="entry name" value="I_LWEQ"/>
    <property type="match status" value="1"/>
</dbReference>
<evidence type="ECO:0000259" key="3">
    <source>
        <dbReference type="Pfam" id="PF01608"/>
    </source>
</evidence>
<dbReference type="GO" id="GO:0003779">
    <property type="term" value="F:actin binding"/>
    <property type="evidence" value="ECO:0007669"/>
    <property type="project" value="InterPro"/>
</dbReference>
<evidence type="ECO:0000313" key="5">
    <source>
        <dbReference type="Proteomes" id="UP000784294"/>
    </source>
</evidence>
<feature type="domain" description="I/LWEQ" evidence="3">
    <location>
        <begin position="9"/>
        <end position="76"/>
    </location>
</feature>
<dbReference type="SUPFAM" id="SSF109885">
    <property type="entry name" value="I/LWEQ domain"/>
    <property type="match status" value="1"/>
</dbReference>
<sequence>METENEADDTSLQRLLVVAQEIAASTTQLVVASRAQVSDRSSFGLAKLLEAGKDVGKTINHLISAVKQVMDRREKADGN</sequence>
<organism evidence="4 5">
    <name type="scientific">Protopolystoma xenopodis</name>
    <dbReference type="NCBI Taxonomy" id="117903"/>
    <lineage>
        <taxon>Eukaryota</taxon>
        <taxon>Metazoa</taxon>
        <taxon>Spiralia</taxon>
        <taxon>Lophotrochozoa</taxon>
        <taxon>Platyhelminthes</taxon>
        <taxon>Monogenea</taxon>
        <taxon>Polyopisthocotylea</taxon>
        <taxon>Polystomatidea</taxon>
        <taxon>Polystomatidae</taxon>
        <taxon>Protopolystoma</taxon>
    </lineage>
</organism>
<proteinExistence type="predicted"/>
<dbReference type="OrthoDB" id="6266617at2759"/>
<dbReference type="AlphaFoldDB" id="A0A3S5A9J8"/>
<evidence type="ECO:0000256" key="1">
    <source>
        <dbReference type="ARBA" id="ARBA00004496"/>
    </source>
</evidence>
<protein>
    <recommendedName>
        <fullName evidence="3">I/LWEQ domain-containing protein</fullName>
    </recommendedName>
</protein>
<dbReference type="InterPro" id="IPR035964">
    <property type="entry name" value="I/LWEQ_dom_sf"/>
</dbReference>
<gene>
    <name evidence="4" type="ORF">PXEA_LOCUS11805</name>
</gene>
<dbReference type="EMBL" id="CAAALY010036709">
    <property type="protein sequence ID" value="VEL18365.1"/>
    <property type="molecule type" value="Genomic_DNA"/>
</dbReference>
<name>A0A3S5A9J8_9PLAT</name>
<dbReference type="Proteomes" id="UP000784294">
    <property type="component" value="Unassembled WGS sequence"/>
</dbReference>
<evidence type="ECO:0000313" key="4">
    <source>
        <dbReference type="EMBL" id="VEL18365.1"/>
    </source>
</evidence>
<dbReference type="Gene3D" id="1.20.1410.10">
    <property type="entry name" value="I/LWEQ domain"/>
    <property type="match status" value="1"/>
</dbReference>